<evidence type="ECO:0000256" key="1">
    <source>
        <dbReference type="SAM" id="MobiDB-lite"/>
    </source>
</evidence>
<dbReference type="EMBL" id="NHYE01005282">
    <property type="protein sequence ID" value="PPQ75182.1"/>
    <property type="molecule type" value="Genomic_DNA"/>
</dbReference>
<reference evidence="3 4" key="1">
    <citation type="journal article" date="2018" name="Evol. Lett.">
        <title>Horizontal gene cluster transfer increased hallucinogenic mushroom diversity.</title>
        <authorList>
            <person name="Reynolds H.T."/>
            <person name="Vijayakumar V."/>
            <person name="Gluck-Thaler E."/>
            <person name="Korotkin H.B."/>
            <person name="Matheny P.B."/>
            <person name="Slot J.C."/>
        </authorList>
    </citation>
    <scope>NUCLEOTIDE SEQUENCE [LARGE SCALE GENOMIC DNA]</scope>
    <source>
        <strain evidence="3 4">SRW20</strain>
    </source>
</reference>
<comment type="caution">
    <text evidence="3">The sequence shown here is derived from an EMBL/GenBank/DDBJ whole genome shotgun (WGS) entry which is preliminary data.</text>
</comment>
<dbReference type="PROSITE" id="PS51257">
    <property type="entry name" value="PROKAR_LIPOPROTEIN"/>
    <property type="match status" value="1"/>
</dbReference>
<evidence type="ECO:0008006" key="5">
    <source>
        <dbReference type="Google" id="ProtNLM"/>
    </source>
</evidence>
<keyword evidence="4" id="KW-1185">Reference proteome</keyword>
<organism evidence="3 4">
    <name type="scientific">Gymnopilus dilepis</name>
    <dbReference type="NCBI Taxonomy" id="231916"/>
    <lineage>
        <taxon>Eukaryota</taxon>
        <taxon>Fungi</taxon>
        <taxon>Dikarya</taxon>
        <taxon>Basidiomycota</taxon>
        <taxon>Agaricomycotina</taxon>
        <taxon>Agaricomycetes</taxon>
        <taxon>Agaricomycetidae</taxon>
        <taxon>Agaricales</taxon>
        <taxon>Agaricineae</taxon>
        <taxon>Hymenogastraceae</taxon>
        <taxon>Gymnopilus</taxon>
    </lineage>
</organism>
<evidence type="ECO:0000256" key="2">
    <source>
        <dbReference type="SAM" id="SignalP"/>
    </source>
</evidence>
<evidence type="ECO:0000313" key="3">
    <source>
        <dbReference type="EMBL" id="PPQ75182.1"/>
    </source>
</evidence>
<dbReference type="InParanoid" id="A0A409W9K2"/>
<evidence type="ECO:0000313" key="4">
    <source>
        <dbReference type="Proteomes" id="UP000284706"/>
    </source>
</evidence>
<dbReference type="PANTHER" id="PTHR34883:SF15">
    <property type="entry name" value="EXTRACELLULAR SERINE-RICH PROTEIN"/>
    <property type="match status" value="1"/>
</dbReference>
<feature type="region of interest" description="Disordered" evidence="1">
    <location>
        <begin position="146"/>
        <end position="179"/>
    </location>
</feature>
<feature type="chain" id="PRO_5019541625" description="Phytocyanin domain-containing protein" evidence="2">
    <location>
        <begin position="19"/>
        <end position="204"/>
    </location>
</feature>
<dbReference type="SUPFAM" id="SSF49503">
    <property type="entry name" value="Cupredoxins"/>
    <property type="match status" value="1"/>
</dbReference>
<dbReference type="InterPro" id="IPR052953">
    <property type="entry name" value="Ser-rich/MCO-related"/>
</dbReference>
<dbReference type="AlphaFoldDB" id="A0A409W9K2"/>
<dbReference type="OrthoDB" id="2331100at2759"/>
<dbReference type="Proteomes" id="UP000284706">
    <property type="component" value="Unassembled WGS sequence"/>
</dbReference>
<proteinExistence type="predicted"/>
<dbReference type="InterPro" id="IPR008972">
    <property type="entry name" value="Cupredoxin"/>
</dbReference>
<dbReference type="PANTHER" id="PTHR34883">
    <property type="entry name" value="SERINE-RICH PROTEIN, PUTATIVE-RELATED-RELATED"/>
    <property type="match status" value="1"/>
</dbReference>
<protein>
    <recommendedName>
        <fullName evidence="5">Phytocyanin domain-containing protein</fullName>
    </recommendedName>
</protein>
<keyword evidence="2" id="KW-0732">Signal</keyword>
<dbReference type="Gene3D" id="2.60.40.420">
    <property type="entry name" value="Cupredoxins - blue copper proteins"/>
    <property type="match status" value="1"/>
</dbReference>
<feature type="signal peptide" evidence="2">
    <location>
        <begin position="1"/>
        <end position="18"/>
    </location>
</feature>
<name>A0A409W9K2_9AGAR</name>
<accession>A0A409W9K2</accession>
<sequence>MRSTFLIAAALFVSCASAKQVVITVGGNTTDNAGAVFKPQTVTANAGDVVVFNFTEGNHTATQSTFASPCIPAHITNSTINGFDSAFRDTVNGTAITQLSVPISDNSTTIWFFDFNTCAQGGVGAINVNDSSTETLDGFVRNAERLNGTSDNSSATSSTSQSASATNTSPSSSPSQTTSSANQAITLGLYGLVPVLMMLLAVSA</sequence>
<feature type="compositionally biased region" description="Low complexity" evidence="1">
    <location>
        <begin position="149"/>
        <end position="179"/>
    </location>
</feature>
<gene>
    <name evidence="3" type="ORF">CVT26_008790</name>
</gene>